<reference evidence="1" key="3">
    <citation type="submission" date="2021-05" db="UniProtKB">
        <authorList>
            <consortium name="EnsemblPlants"/>
        </authorList>
    </citation>
    <scope>IDENTIFICATION</scope>
    <source>
        <strain evidence="1">cv. B73</strain>
    </source>
</reference>
<dbReference type="InParanoid" id="A0A804PCP4"/>
<dbReference type="InterPro" id="IPR047192">
    <property type="entry name" value="Euk_RPA1_DBD_C"/>
</dbReference>
<dbReference type="CDD" id="cd04476">
    <property type="entry name" value="RPA1_DBD_C"/>
    <property type="match status" value="1"/>
</dbReference>
<proteinExistence type="predicted"/>
<dbReference type="Gramene" id="Zm00001eb227270_T001">
    <property type="protein sequence ID" value="Zm00001eb227270_P001"/>
    <property type="gene ID" value="Zm00001eb227270"/>
</dbReference>
<sequence>MWGHCVSRLHANNPHGSPLSPAGNTCRGLLRLPRSDSGVFISLIAATLPIQSPACARPKAITLPSGAEVFHRGQEETIQTVARVLNSPSCLEASPGVYGSRRAKHPYPGPWSLDESLVGALCPSWVVNCTGIAYSVDNNPFLSYYGGPTCECPFCGAFYWFQERVKSASTVTQWRIVYNLCCKGGRIRLERYKKPPEPLRTLLRFDGDARSKRFLCQIQYYNSLFAFTSLGAVIDKAINNGTAPYVFRINSVVHHRIGTLLPRQGSQLKFAQLYIHDPDAKLQSRLHVFESDDAGATCPDSAVTQSIMEMLDVHNELKVGWLVTVTVLKIDQLWWYESCRKCLKKTKPHGDAYKFSDAGCGHVGLPNPRYRLLITVGDETGETDFILFGRMAQRIVKKPLDILITDNPAGFIPNEITRLMEKVYTFNVSFTDSTIALGNVCFQVKMIVAKIGDGGQVPISPSGSQPSSISSVWAASKSTSVDSIPTKGTSSQTP</sequence>
<dbReference type="AlphaFoldDB" id="A0A804PCP4"/>
<reference evidence="1" key="2">
    <citation type="submission" date="2019-07" db="EMBL/GenBank/DDBJ databases">
        <authorList>
            <person name="Seetharam A."/>
            <person name="Woodhouse M."/>
            <person name="Cannon E."/>
        </authorList>
    </citation>
    <scope>NUCLEOTIDE SEQUENCE [LARGE SCALE GENOMIC DNA]</scope>
    <source>
        <strain evidence="1">cv. B73</strain>
    </source>
</reference>
<reference evidence="2" key="1">
    <citation type="journal article" date="2009" name="Science">
        <title>The B73 maize genome: complexity, diversity, and dynamics.</title>
        <authorList>
            <person name="Schnable P.S."/>
            <person name="Ware D."/>
            <person name="Fulton R.S."/>
            <person name="Stein J.C."/>
            <person name="Wei F."/>
            <person name="Pasternak S."/>
            <person name="Liang C."/>
            <person name="Zhang J."/>
            <person name="Fulton L."/>
            <person name="Graves T.A."/>
            <person name="Minx P."/>
            <person name="Reily A.D."/>
            <person name="Courtney L."/>
            <person name="Kruchowski S.S."/>
            <person name="Tomlinson C."/>
            <person name="Strong C."/>
            <person name="Delehaunty K."/>
            <person name="Fronick C."/>
            <person name="Courtney B."/>
            <person name="Rock S.M."/>
            <person name="Belter E."/>
            <person name="Du F."/>
            <person name="Kim K."/>
            <person name="Abbott R.M."/>
            <person name="Cotton M."/>
            <person name="Levy A."/>
            <person name="Marchetto P."/>
            <person name="Ochoa K."/>
            <person name="Jackson S.M."/>
            <person name="Gillam B."/>
            <person name="Chen W."/>
            <person name="Yan L."/>
            <person name="Higginbotham J."/>
            <person name="Cardenas M."/>
            <person name="Waligorski J."/>
            <person name="Applebaum E."/>
            <person name="Phelps L."/>
            <person name="Falcone J."/>
            <person name="Kanchi K."/>
            <person name="Thane T."/>
            <person name="Scimone A."/>
            <person name="Thane N."/>
            <person name="Henke J."/>
            <person name="Wang T."/>
            <person name="Ruppert J."/>
            <person name="Shah N."/>
            <person name="Rotter K."/>
            <person name="Hodges J."/>
            <person name="Ingenthron E."/>
            <person name="Cordes M."/>
            <person name="Kohlberg S."/>
            <person name="Sgro J."/>
            <person name="Delgado B."/>
            <person name="Mead K."/>
            <person name="Chinwalla A."/>
            <person name="Leonard S."/>
            <person name="Crouse K."/>
            <person name="Collura K."/>
            <person name="Kudrna D."/>
            <person name="Currie J."/>
            <person name="He R."/>
            <person name="Angelova A."/>
            <person name="Rajasekar S."/>
            <person name="Mueller T."/>
            <person name="Lomeli R."/>
            <person name="Scara G."/>
            <person name="Ko A."/>
            <person name="Delaney K."/>
            <person name="Wissotski M."/>
            <person name="Lopez G."/>
            <person name="Campos D."/>
            <person name="Braidotti M."/>
            <person name="Ashley E."/>
            <person name="Golser W."/>
            <person name="Kim H."/>
            <person name="Lee S."/>
            <person name="Lin J."/>
            <person name="Dujmic Z."/>
            <person name="Kim W."/>
            <person name="Talag J."/>
            <person name="Zuccolo A."/>
            <person name="Fan C."/>
            <person name="Sebastian A."/>
            <person name="Kramer M."/>
            <person name="Spiegel L."/>
            <person name="Nascimento L."/>
            <person name="Zutavern T."/>
            <person name="Miller B."/>
            <person name="Ambroise C."/>
            <person name="Muller S."/>
            <person name="Spooner W."/>
            <person name="Narechania A."/>
            <person name="Ren L."/>
            <person name="Wei S."/>
            <person name="Kumari S."/>
            <person name="Faga B."/>
            <person name="Levy M.J."/>
            <person name="McMahan L."/>
            <person name="Van Buren P."/>
            <person name="Vaughn M.W."/>
            <person name="Ying K."/>
            <person name="Yeh C.-T."/>
            <person name="Emrich S.J."/>
            <person name="Jia Y."/>
            <person name="Kalyanaraman A."/>
            <person name="Hsia A.-P."/>
            <person name="Barbazuk W.B."/>
            <person name="Baucom R.S."/>
            <person name="Brutnell T.P."/>
            <person name="Carpita N.C."/>
            <person name="Chaparro C."/>
            <person name="Chia J.-M."/>
            <person name="Deragon J.-M."/>
            <person name="Estill J.C."/>
            <person name="Fu Y."/>
            <person name="Jeddeloh J.A."/>
            <person name="Han Y."/>
            <person name="Lee H."/>
            <person name="Li P."/>
            <person name="Lisch D.R."/>
            <person name="Liu S."/>
            <person name="Liu Z."/>
            <person name="Nagel D.H."/>
            <person name="McCann M.C."/>
            <person name="SanMiguel P."/>
            <person name="Myers A.M."/>
            <person name="Nettleton D."/>
            <person name="Nguyen J."/>
            <person name="Penning B.W."/>
            <person name="Ponnala L."/>
            <person name="Schneider K.L."/>
            <person name="Schwartz D.C."/>
            <person name="Sharma A."/>
            <person name="Soderlund C."/>
            <person name="Springer N.M."/>
            <person name="Sun Q."/>
            <person name="Wang H."/>
            <person name="Waterman M."/>
            <person name="Westerman R."/>
            <person name="Wolfgruber T.K."/>
            <person name="Yang L."/>
            <person name="Yu Y."/>
            <person name="Zhang L."/>
            <person name="Zhou S."/>
            <person name="Zhu Q."/>
            <person name="Bennetzen J.L."/>
            <person name="Dawe R.K."/>
            <person name="Jiang J."/>
            <person name="Jiang N."/>
            <person name="Presting G.G."/>
            <person name="Wessler S.R."/>
            <person name="Aluru S."/>
            <person name="Martienssen R.A."/>
            <person name="Clifton S.W."/>
            <person name="McCombie W.R."/>
            <person name="Wing R.A."/>
            <person name="Wilson R.K."/>
        </authorList>
    </citation>
    <scope>NUCLEOTIDE SEQUENCE [LARGE SCALE GENOMIC DNA]</scope>
    <source>
        <strain evidence="2">cv. B73</strain>
    </source>
</reference>
<evidence type="ECO:0008006" key="3">
    <source>
        <dbReference type="Google" id="ProtNLM"/>
    </source>
</evidence>
<dbReference type="PANTHER" id="PTHR47165">
    <property type="entry name" value="OS03G0429900 PROTEIN"/>
    <property type="match status" value="1"/>
</dbReference>
<organism evidence="1 2">
    <name type="scientific">Zea mays</name>
    <name type="common">Maize</name>
    <dbReference type="NCBI Taxonomy" id="4577"/>
    <lineage>
        <taxon>Eukaryota</taxon>
        <taxon>Viridiplantae</taxon>
        <taxon>Streptophyta</taxon>
        <taxon>Embryophyta</taxon>
        <taxon>Tracheophyta</taxon>
        <taxon>Spermatophyta</taxon>
        <taxon>Magnoliopsida</taxon>
        <taxon>Liliopsida</taxon>
        <taxon>Poales</taxon>
        <taxon>Poaceae</taxon>
        <taxon>PACMAD clade</taxon>
        <taxon>Panicoideae</taxon>
        <taxon>Andropogonodae</taxon>
        <taxon>Andropogoneae</taxon>
        <taxon>Tripsacinae</taxon>
        <taxon>Zea</taxon>
    </lineage>
</organism>
<dbReference type="EnsemblPlants" id="Zm00001eb227270_T001">
    <property type="protein sequence ID" value="Zm00001eb227270_P001"/>
    <property type="gene ID" value="Zm00001eb227270"/>
</dbReference>
<name>A0A804PCP4_MAIZE</name>
<dbReference type="Proteomes" id="UP000007305">
    <property type="component" value="Chromosome 5"/>
</dbReference>
<protein>
    <recommendedName>
        <fullName evidence="3">Replication factor A C-terminal domain-containing protein</fullName>
    </recommendedName>
</protein>
<keyword evidence="2" id="KW-1185">Reference proteome</keyword>
<accession>A0A804PCP4</accession>
<evidence type="ECO:0000313" key="2">
    <source>
        <dbReference type="Proteomes" id="UP000007305"/>
    </source>
</evidence>
<evidence type="ECO:0000313" key="1">
    <source>
        <dbReference type="EnsemblPlants" id="Zm00001eb227270_P001"/>
    </source>
</evidence>
<dbReference type="InterPro" id="IPR012340">
    <property type="entry name" value="NA-bd_OB-fold"/>
</dbReference>
<dbReference type="PANTHER" id="PTHR47165:SF3">
    <property type="entry name" value="RETROTRANSPOSON-LIKE PROTEIN"/>
    <property type="match status" value="1"/>
</dbReference>
<dbReference type="SUPFAM" id="SSF50249">
    <property type="entry name" value="Nucleic acid-binding proteins"/>
    <property type="match status" value="1"/>
</dbReference>
<dbReference type="Gene3D" id="2.40.50.140">
    <property type="entry name" value="Nucleic acid-binding proteins"/>
    <property type="match status" value="1"/>
</dbReference>